<reference evidence="5 6" key="1">
    <citation type="journal article" date="2012" name="J. Bacteriol.">
        <title>Draft Genome Sequence of Mesorhizobium alhagi CCNWXJ12-2T, a Novel Salt-Resistant Species Isolated from the Desert of Northwestern China.</title>
        <authorList>
            <person name="Zhou M."/>
            <person name="Chen W."/>
            <person name="Chen H."/>
            <person name="Wei G."/>
        </authorList>
    </citation>
    <scope>NUCLEOTIDE SEQUENCE [LARGE SCALE GENOMIC DNA]</scope>
    <source>
        <strain evidence="5 6">CCNWXJ12-2</strain>
    </source>
</reference>
<comment type="subcellular location">
    <subcellularLocation>
        <location evidence="1">Cell envelope</location>
    </subcellularLocation>
</comment>
<dbReference type="Proteomes" id="UP000003250">
    <property type="component" value="Unassembled WGS sequence"/>
</dbReference>
<evidence type="ECO:0000313" key="6">
    <source>
        <dbReference type="Proteomes" id="UP000003250"/>
    </source>
</evidence>
<dbReference type="PANTHER" id="PTHR46847:SF1">
    <property type="entry name" value="D-ALLOSE-BINDING PERIPLASMIC PROTEIN-RELATED"/>
    <property type="match status" value="1"/>
</dbReference>
<dbReference type="InterPro" id="IPR028082">
    <property type="entry name" value="Peripla_BP_I"/>
</dbReference>
<evidence type="ECO:0000313" key="5">
    <source>
        <dbReference type="EMBL" id="EHK54639.1"/>
    </source>
</evidence>
<proteinExistence type="inferred from homology"/>
<protein>
    <submittedName>
        <fullName evidence="5">Transcriptional regulator, LacI family protein</fullName>
    </submittedName>
</protein>
<feature type="domain" description="Periplasmic binding protein" evidence="4">
    <location>
        <begin position="33"/>
        <end position="285"/>
    </location>
</feature>
<dbReference type="SUPFAM" id="SSF53822">
    <property type="entry name" value="Periplasmic binding protein-like I"/>
    <property type="match status" value="1"/>
</dbReference>
<dbReference type="Pfam" id="PF13407">
    <property type="entry name" value="Peripla_BP_4"/>
    <property type="match status" value="1"/>
</dbReference>
<dbReference type="EMBL" id="AHAM01000204">
    <property type="protein sequence ID" value="EHK54639.1"/>
    <property type="molecule type" value="Genomic_DNA"/>
</dbReference>
<dbReference type="AlphaFoldDB" id="H0HX42"/>
<dbReference type="GO" id="GO:0030313">
    <property type="term" value="C:cell envelope"/>
    <property type="evidence" value="ECO:0007669"/>
    <property type="project" value="UniProtKB-SubCell"/>
</dbReference>
<dbReference type="GO" id="GO:0030246">
    <property type="term" value="F:carbohydrate binding"/>
    <property type="evidence" value="ECO:0007669"/>
    <property type="project" value="UniProtKB-ARBA"/>
</dbReference>
<dbReference type="Gene3D" id="3.40.50.2300">
    <property type="match status" value="2"/>
</dbReference>
<evidence type="ECO:0000259" key="4">
    <source>
        <dbReference type="Pfam" id="PF13407"/>
    </source>
</evidence>
<sequence>MKVAEAAHRVDYYGSNLIDQQLAIKLPRIRFGFLLTKGKQEFYQSFSRELEFAVGTRDDVRGSTVVRFSPSQSPADVAEAMLALGEQTDVIACTAVNHHAVGEATLELRQKGKPTFALLTDFAQGTREHYIGLDNLKAGRIAAWMISLAAQTPGKIALFLGSNRWQGHELRETGFRSNLREADRDLTLLESVINLETRQLTYETTLALLERHDDLAGICVAGGGMEGAISALREARAPGEVALVVNELTSISRKALSDRYATMVISTPLAELCRETVELMVRAVRNGPAQAPGRRFLEPQIFLPPSV</sequence>
<dbReference type="PANTHER" id="PTHR46847">
    <property type="entry name" value="D-ALLOSE-BINDING PERIPLASMIC PROTEIN-RELATED"/>
    <property type="match status" value="1"/>
</dbReference>
<evidence type="ECO:0000256" key="1">
    <source>
        <dbReference type="ARBA" id="ARBA00004196"/>
    </source>
</evidence>
<organism evidence="5 6">
    <name type="scientific">Mesorhizobium alhagi CCNWXJ12-2</name>
    <dbReference type="NCBI Taxonomy" id="1107882"/>
    <lineage>
        <taxon>Bacteria</taxon>
        <taxon>Pseudomonadati</taxon>
        <taxon>Pseudomonadota</taxon>
        <taxon>Alphaproteobacteria</taxon>
        <taxon>Hyphomicrobiales</taxon>
        <taxon>Phyllobacteriaceae</taxon>
        <taxon>Allomesorhizobium</taxon>
    </lineage>
</organism>
<keyword evidence="6" id="KW-1185">Reference proteome</keyword>
<dbReference type="PATRIC" id="fig|1107882.3.peg.4624"/>
<keyword evidence="3" id="KW-0732">Signal</keyword>
<dbReference type="CDD" id="cd06307">
    <property type="entry name" value="PBP1_sugar_binding"/>
    <property type="match status" value="1"/>
</dbReference>
<evidence type="ECO:0000256" key="2">
    <source>
        <dbReference type="ARBA" id="ARBA00007639"/>
    </source>
</evidence>
<comment type="similarity">
    <text evidence="2">Belongs to the bacterial solute-binding protein 2 family.</text>
</comment>
<gene>
    <name evidence="5" type="ORF">MAXJ12_23807</name>
</gene>
<accession>H0HX42</accession>
<dbReference type="InterPro" id="IPR025997">
    <property type="entry name" value="SBP_2_dom"/>
</dbReference>
<name>H0HX42_9HYPH</name>
<evidence type="ECO:0000256" key="3">
    <source>
        <dbReference type="ARBA" id="ARBA00022729"/>
    </source>
</evidence>